<gene>
    <name evidence="4" type="ORF">RHABOEDO_000996</name>
</gene>
<dbReference type="Pfam" id="PF00128">
    <property type="entry name" value="Alpha-amylase"/>
    <property type="match status" value="1"/>
</dbReference>
<dbReference type="Gene3D" id="2.60.40.10">
    <property type="entry name" value="Immunoglobulins"/>
    <property type="match status" value="1"/>
</dbReference>
<reference evidence="4 5" key="1">
    <citation type="journal article" date="2022" name="bioRxiv">
        <title>Ecology and evolution of chlamydial symbionts of arthropods.</title>
        <authorList>
            <person name="Halter T."/>
            <person name="Koestlbacher S."/>
            <person name="Collingro A."/>
            <person name="Sixt B.S."/>
            <person name="Toenshoff E.R."/>
            <person name="Hendrickx F."/>
            <person name="Kostanjsek R."/>
            <person name="Horn M."/>
        </authorList>
    </citation>
    <scope>NUCLEOTIDE SEQUENCE [LARGE SCALE GENOMIC DNA]</scope>
    <source>
        <strain evidence="4">W744xW776</strain>
    </source>
</reference>
<feature type="domain" description="Glycosyl hydrolase family 13 catalytic" evidence="3">
    <location>
        <begin position="150"/>
        <end position="557"/>
    </location>
</feature>
<proteinExistence type="inferred from homology"/>
<dbReference type="EC" id="3.2.1.-" evidence="4"/>
<name>A0ABX8V0M7_9BACT</name>
<keyword evidence="4" id="KW-0378">Hydrolase</keyword>
<dbReference type="InterPro" id="IPR013783">
    <property type="entry name" value="Ig-like_fold"/>
</dbReference>
<dbReference type="RefSeq" id="WP_215217239.1">
    <property type="nucleotide sequence ID" value="NZ_CP075587.1"/>
</dbReference>
<dbReference type="InterPro" id="IPR044505">
    <property type="entry name" value="GlgX_Isoamylase_N_E_set"/>
</dbReference>
<dbReference type="CDD" id="cd11326">
    <property type="entry name" value="AmyAc_Glg_debranch"/>
    <property type="match status" value="1"/>
</dbReference>
<dbReference type="Proteomes" id="UP000826014">
    <property type="component" value="Chromosome"/>
</dbReference>
<dbReference type="SUPFAM" id="SSF81296">
    <property type="entry name" value="E set domains"/>
    <property type="match status" value="1"/>
</dbReference>
<evidence type="ECO:0000256" key="1">
    <source>
        <dbReference type="ARBA" id="ARBA00008061"/>
    </source>
</evidence>
<dbReference type="Pfam" id="PF21156">
    <property type="entry name" value="ISOA1-3_C"/>
    <property type="match status" value="1"/>
</dbReference>
<dbReference type="EMBL" id="CP075587">
    <property type="protein sequence ID" value="QYF48780.1"/>
    <property type="molecule type" value="Genomic_DNA"/>
</dbReference>
<dbReference type="PIRSF" id="PIRSF000463">
    <property type="entry name" value="GlgB"/>
    <property type="match status" value="1"/>
</dbReference>
<keyword evidence="2" id="KW-0809">Transit peptide</keyword>
<dbReference type="InterPro" id="IPR017853">
    <property type="entry name" value="GH"/>
</dbReference>
<dbReference type="SUPFAM" id="SSF51445">
    <property type="entry name" value="(Trans)glycosidases"/>
    <property type="match status" value="1"/>
</dbReference>
<dbReference type="SUPFAM" id="SSF51011">
    <property type="entry name" value="Glycosyl hydrolase domain"/>
    <property type="match status" value="1"/>
</dbReference>
<keyword evidence="5" id="KW-1185">Reference proteome</keyword>
<accession>A0ABX8V0M7</accession>
<dbReference type="CDD" id="cd02856">
    <property type="entry name" value="E_set_GDE_Isoamylase_N"/>
    <property type="match status" value="1"/>
</dbReference>
<evidence type="ECO:0000313" key="5">
    <source>
        <dbReference type="Proteomes" id="UP000826014"/>
    </source>
</evidence>
<dbReference type="GO" id="GO:0016798">
    <property type="term" value="F:hydrolase activity, acting on glycosyl bonds"/>
    <property type="evidence" value="ECO:0007669"/>
    <property type="project" value="UniProtKB-KW"/>
</dbReference>
<dbReference type="InterPro" id="IPR048650">
    <property type="entry name" value="ISOA1-3-like_C"/>
</dbReference>
<dbReference type="InterPro" id="IPR013780">
    <property type="entry name" value="Glyco_hydro_b"/>
</dbReference>
<dbReference type="SMART" id="SM00642">
    <property type="entry name" value="Aamy"/>
    <property type="match status" value="1"/>
</dbReference>
<dbReference type="Pfam" id="PF02922">
    <property type="entry name" value="CBM_48"/>
    <property type="match status" value="1"/>
</dbReference>
<dbReference type="PANTHER" id="PTHR43002">
    <property type="entry name" value="GLYCOGEN DEBRANCHING ENZYME"/>
    <property type="match status" value="1"/>
</dbReference>
<dbReference type="InterPro" id="IPR014756">
    <property type="entry name" value="Ig_E-set"/>
</dbReference>
<evidence type="ECO:0000256" key="2">
    <source>
        <dbReference type="ARBA" id="ARBA00022946"/>
    </source>
</evidence>
<evidence type="ECO:0000313" key="4">
    <source>
        <dbReference type="EMBL" id="QYF48780.1"/>
    </source>
</evidence>
<dbReference type="Gene3D" id="2.60.40.1180">
    <property type="entry name" value="Golgi alpha-mannosidase II"/>
    <property type="match status" value="1"/>
</dbReference>
<dbReference type="InterPro" id="IPR004193">
    <property type="entry name" value="Glyco_hydro_13_N"/>
</dbReference>
<dbReference type="InterPro" id="IPR037439">
    <property type="entry name" value="Branching_enzy"/>
</dbReference>
<dbReference type="InterPro" id="IPR006047">
    <property type="entry name" value="GH13_cat_dom"/>
</dbReference>
<evidence type="ECO:0000259" key="3">
    <source>
        <dbReference type="SMART" id="SM00642"/>
    </source>
</evidence>
<comment type="similarity">
    <text evidence="1">Belongs to the glycosyl hydrolase 13 family.</text>
</comment>
<organism evidence="4 5">
    <name type="scientific">Candidatus Rhabdochlamydia oedothoracis</name>
    <dbReference type="NCBI Taxonomy" id="2720720"/>
    <lineage>
        <taxon>Bacteria</taxon>
        <taxon>Pseudomonadati</taxon>
        <taxon>Chlamydiota</taxon>
        <taxon>Chlamydiia</taxon>
        <taxon>Parachlamydiales</taxon>
        <taxon>Candidatus Rhabdochlamydiaceae</taxon>
        <taxon>Candidatus Rhabdochlamydia</taxon>
    </lineage>
</organism>
<protein>
    <submittedName>
        <fullName evidence="4">Glycogen operon protein GlgX-like protein</fullName>
        <ecNumber evidence="4">3.2.1.-</ecNumber>
    </submittedName>
</protein>
<sequence length="668" mass="76634">MKHLVLEKGSAYPLGASRCIEGINFSLFSSTANQVILHIFRPNASDSTYQITFDPQKNKTGSIWHVLIKNLAEDIEWEYGYQLDGDNQDPKNHFCPDIILLDPYSKYLNTNNQWGVKQKPLRGKLYPYSSFDWEQDTPPKIPMEQLIIYEMHVRSFTRHSSSSSKAPGTFSAVKEKIQHFKELGINAVELMPIFEFDECELHRKQPAAEKPLYNVWGYSTCSFFSLMNRYSKEASQSSNEFKDLVKALHKEGIEVILDVVYNHTAEGGAKDPCFSFAGIDNNTYYMLTPNAEYLNFSGTGNTFNVNNPVVMEFIIDSLRYFVIEMHVDGFRFDLASCFNRDEEGSLLTDPLSIRAITKDPILSHVKLIAEPWDAGGLYQLGAFPNSWAEWNGKYRDVIRRFIKGTDDVAGEFANAICGSEDLYENSKNPYRSINFITSHDGFTLHDLVSYQEKHNLDNREENRDGNSNNDSWNCGVEGATDNPEILFLRLKQMRNLITALLISLGTPMLLMGDEYAHNRFGNNNAYCQDNELNWFLWDKLIENQEFYRFYKLMIAFRKAHASLLQSSSFLTSDDIKWHGHQPLQPNWSSESRFIAYTLKSQNSEDLYIAFNAYFEPVSIELPLAPQGKNWHRIIDTSLISPKEFSEHPEQISSPYTMSSHSAFIAKSL</sequence>
<dbReference type="Gene3D" id="3.20.20.80">
    <property type="entry name" value="Glycosidases"/>
    <property type="match status" value="1"/>
</dbReference>
<keyword evidence="4" id="KW-0326">Glycosidase</keyword>